<gene>
    <name evidence="1" type="ORF">PRI8871_02474</name>
</gene>
<evidence type="ECO:0000313" key="1">
    <source>
        <dbReference type="EMBL" id="SPF80664.1"/>
    </source>
</evidence>
<keyword evidence="2" id="KW-1185">Reference proteome</keyword>
<accession>A0A2R8AXR4</accession>
<dbReference type="Proteomes" id="UP000244904">
    <property type="component" value="Unassembled WGS sequence"/>
</dbReference>
<organism evidence="1 2">
    <name type="scientific">Pseudoprimorskyibacter insulae</name>
    <dbReference type="NCBI Taxonomy" id="1695997"/>
    <lineage>
        <taxon>Bacteria</taxon>
        <taxon>Pseudomonadati</taxon>
        <taxon>Pseudomonadota</taxon>
        <taxon>Alphaproteobacteria</taxon>
        <taxon>Rhodobacterales</taxon>
        <taxon>Paracoccaceae</taxon>
        <taxon>Pseudoprimorskyibacter</taxon>
    </lineage>
</organism>
<reference evidence="2" key="1">
    <citation type="submission" date="2018-03" db="EMBL/GenBank/DDBJ databases">
        <authorList>
            <person name="Rodrigo-Torres L."/>
            <person name="Arahal R. D."/>
            <person name="Lucena T."/>
        </authorList>
    </citation>
    <scope>NUCLEOTIDE SEQUENCE [LARGE SCALE GENOMIC DNA]</scope>
    <source>
        <strain evidence="2">CECT 8871</strain>
    </source>
</reference>
<dbReference type="EMBL" id="OMOJ01000005">
    <property type="protein sequence ID" value="SPF80664.1"/>
    <property type="molecule type" value="Genomic_DNA"/>
</dbReference>
<dbReference type="AlphaFoldDB" id="A0A2R8AXR4"/>
<sequence>MNIRALGCDGAGVFAGLNALEGFKRDNRLMMAFAARNAPWVMLNVPRVDDALEQIAHPLLADFAVG</sequence>
<name>A0A2R8AXR4_9RHOB</name>
<evidence type="ECO:0000313" key="2">
    <source>
        <dbReference type="Proteomes" id="UP000244904"/>
    </source>
</evidence>
<proteinExistence type="predicted"/>
<protein>
    <submittedName>
        <fullName evidence="1">Uncharacterized protein</fullName>
    </submittedName>
</protein>